<dbReference type="AlphaFoldDB" id="E9I472"/>
<dbReference type="EMBL" id="GL734927">
    <property type="protein sequence ID" value="EFX61208.1"/>
    <property type="molecule type" value="Genomic_DNA"/>
</dbReference>
<accession>E9I472</accession>
<proteinExistence type="predicted"/>
<reference evidence="2 3" key="1">
    <citation type="journal article" date="2011" name="Science">
        <title>The ecoresponsive genome of Daphnia pulex.</title>
        <authorList>
            <person name="Colbourne J.K."/>
            <person name="Pfrender M.E."/>
            <person name="Gilbert D."/>
            <person name="Thomas W.K."/>
            <person name="Tucker A."/>
            <person name="Oakley T.H."/>
            <person name="Tokishita S."/>
            <person name="Aerts A."/>
            <person name="Arnold G.J."/>
            <person name="Basu M.K."/>
            <person name="Bauer D.J."/>
            <person name="Caceres C.E."/>
            <person name="Carmel L."/>
            <person name="Casola C."/>
            <person name="Choi J.H."/>
            <person name="Detter J.C."/>
            <person name="Dong Q."/>
            <person name="Dusheyko S."/>
            <person name="Eads B.D."/>
            <person name="Frohlich T."/>
            <person name="Geiler-Samerotte K.A."/>
            <person name="Gerlach D."/>
            <person name="Hatcher P."/>
            <person name="Jogdeo S."/>
            <person name="Krijgsveld J."/>
            <person name="Kriventseva E.V."/>
            <person name="Kultz D."/>
            <person name="Laforsch C."/>
            <person name="Lindquist E."/>
            <person name="Lopez J."/>
            <person name="Manak J.R."/>
            <person name="Muller J."/>
            <person name="Pangilinan J."/>
            <person name="Patwardhan R.P."/>
            <person name="Pitluck S."/>
            <person name="Pritham E.J."/>
            <person name="Rechtsteiner A."/>
            <person name="Rho M."/>
            <person name="Rogozin I.B."/>
            <person name="Sakarya O."/>
            <person name="Salamov A."/>
            <person name="Schaack S."/>
            <person name="Shapiro H."/>
            <person name="Shiga Y."/>
            <person name="Skalitzky C."/>
            <person name="Smith Z."/>
            <person name="Souvorov A."/>
            <person name="Sung W."/>
            <person name="Tang Z."/>
            <person name="Tsuchiya D."/>
            <person name="Tu H."/>
            <person name="Vos H."/>
            <person name="Wang M."/>
            <person name="Wolf Y.I."/>
            <person name="Yamagata H."/>
            <person name="Yamada T."/>
            <person name="Ye Y."/>
            <person name="Shaw J.R."/>
            <person name="Andrews J."/>
            <person name="Crease T.J."/>
            <person name="Tang H."/>
            <person name="Lucas S.M."/>
            <person name="Robertson H.M."/>
            <person name="Bork P."/>
            <person name="Koonin E.V."/>
            <person name="Zdobnov E.M."/>
            <person name="Grigoriev I.V."/>
            <person name="Lynch M."/>
            <person name="Boore J.L."/>
        </authorList>
    </citation>
    <scope>NUCLEOTIDE SEQUENCE [LARGE SCALE GENOMIC DNA]</scope>
</reference>
<feature type="region of interest" description="Disordered" evidence="1">
    <location>
        <begin position="34"/>
        <end position="57"/>
    </location>
</feature>
<evidence type="ECO:0000313" key="2">
    <source>
        <dbReference type="EMBL" id="EFX61208.1"/>
    </source>
</evidence>
<sequence length="57" mass="6249">MKSALMPVFLYALANLPTVEIVITRSMISQKIGDIPRKMERPQSKDGFGGAGKTARK</sequence>
<dbReference type="Proteomes" id="UP000000305">
    <property type="component" value="Unassembled WGS sequence"/>
</dbReference>
<name>E9I472_DAPPU</name>
<feature type="compositionally biased region" description="Gly residues" evidence="1">
    <location>
        <begin position="47"/>
        <end position="57"/>
    </location>
</feature>
<organism evidence="2 3">
    <name type="scientific">Daphnia pulex</name>
    <name type="common">Water flea</name>
    <dbReference type="NCBI Taxonomy" id="6669"/>
    <lineage>
        <taxon>Eukaryota</taxon>
        <taxon>Metazoa</taxon>
        <taxon>Ecdysozoa</taxon>
        <taxon>Arthropoda</taxon>
        <taxon>Crustacea</taxon>
        <taxon>Branchiopoda</taxon>
        <taxon>Diplostraca</taxon>
        <taxon>Cladocera</taxon>
        <taxon>Anomopoda</taxon>
        <taxon>Daphniidae</taxon>
        <taxon>Daphnia</taxon>
    </lineage>
</organism>
<protein>
    <submittedName>
        <fullName evidence="2">Uncharacterized protein</fullName>
    </submittedName>
</protein>
<dbReference type="HOGENOM" id="CLU_2998544_0_0_1"/>
<gene>
    <name evidence="2" type="ORF">DAPPUDRAFT_274418</name>
</gene>
<evidence type="ECO:0000256" key="1">
    <source>
        <dbReference type="SAM" id="MobiDB-lite"/>
    </source>
</evidence>
<feature type="compositionally biased region" description="Basic and acidic residues" evidence="1">
    <location>
        <begin position="34"/>
        <end position="44"/>
    </location>
</feature>
<keyword evidence="3" id="KW-1185">Reference proteome</keyword>
<dbReference type="InParanoid" id="E9I472"/>
<dbReference type="KEGG" id="dpx:DAPPUDRAFT_274418"/>
<evidence type="ECO:0000313" key="3">
    <source>
        <dbReference type="Proteomes" id="UP000000305"/>
    </source>
</evidence>